<dbReference type="EMBL" id="BLXT01000167">
    <property type="protein sequence ID" value="GFN74824.1"/>
    <property type="molecule type" value="Genomic_DNA"/>
</dbReference>
<dbReference type="AlphaFoldDB" id="A0AAV3XVI6"/>
<keyword evidence="2" id="KW-1185">Reference proteome</keyword>
<reference evidence="1 2" key="1">
    <citation type="journal article" date="2021" name="Elife">
        <title>Chloroplast acquisition without the gene transfer in kleptoplastic sea slugs, Plakobranchus ocellatus.</title>
        <authorList>
            <person name="Maeda T."/>
            <person name="Takahashi S."/>
            <person name="Yoshida T."/>
            <person name="Shimamura S."/>
            <person name="Takaki Y."/>
            <person name="Nagai Y."/>
            <person name="Toyoda A."/>
            <person name="Suzuki Y."/>
            <person name="Arimoto A."/>
            <person name="Ishii H."/>
            <person name="Satoh N."/>
            <person name="Nishiyama T."/>
            <person name="Hasebe M."/>
            <person name="Maruyama T."/>
            <person name="Minagawa J."/>
            <person name="Obokata J."/>
            <person name="Shigenobu S."/>
        </authorList>
    </citation>
    <scope>NUCLEOTIDE SEQUENCE [LARGE SCALE GENOMIC DNA]</scope>
</reference>
<evidence type="ECO:0000313" key="1">
    <source>
        <dbReference type="EMBL" id="GFN74824.1"/>
    </source>
</evidence>
<organism evidence="1 2">
    <name type="scientific">Plakobranchus ocellatus</name>
    <dbReference type="NCBI Taxonomy" id="259542"/>
    <lineage>
        <taxon>Eukaryota</taxon>
        <taxon>Metazoa</taxon>
        <taxon>Spiralia</taxon>
        <taxon>Lophotrochozoa</taxon>
        <taxon>Mollusca</taxon>
        <taxon>Gastropoda</taxon>
        <taxon>Heterobranchia</taxon>
        <taxon>Euthyneura</taxon>
        <taxon>Panpulmonata</taxon>
        <taxon>Sacoglossa</taxon>
        <taxon>Placobranchoidea</taxon>
        <taxon>Plakobranchidae</taxon>
        <taxon>Plakobranchus</taxon>
    </lineage>
</organism>
<gene>
    <name evidence="1" type="ORF">PoB_000133000</name>
</gene>
<evidence type="ECO:0000313" key="2">
    <source>
        <dbReference type="Proteomes" id="UP000735302"/>
    </source>
</evidence>
<proteinExistence type="predicted"/>
<comment type="caution">
    <text evidence="1">The sequence shown here is derived from an EMBL/GenBank/DDBJ whole genome shotgun (WGS) entry which is preliminary data.</text>
</comment>
<accession>A0AAV3XVI6</accession>
<protein>
    <submittedName>
        <fullName evidence="1">Uncharacterized protein</fullName>
    </submittedName>
</protein>
<name>A0AAV3XVI6_9GAST</name>
<sequence>MILPSQVFVNKTILDDSGLGRASVIEEATKWIIFSFRYDSATPSKYQNHCQKPTVIQIIFQSCVNKNGCEEIKFVAEHWRDPARSSVWLHKLCQSGTLAKGNCRSLEVSVDLASATASSEVAICLQQIYGCLDGTDRDFFPSLTKEKLRLG</sequence>
<dbReference type="Proteomes" id="UP000735302">
    <property type="component" value="Unassembled WGS sequence"/>
</dbReference>